<dbReference type="Proteomes" id="UP000092713">
    <property type="component" value="Unassembled WGS sequence"/>
</dbReference>
<evidence type="ECO:0000313" key="3">
    <source>
        <dbReference type="Proteomes" id="UP000092713"/>
    </source>
</evidence>
<proteinExistence type="predicted"/>
<name>A0A1A7C8X9_9BURK</name>
<keyword evidence="1" id="KW-0732">Signal</keyword>
<dbReference type="Pfam" id="PF16310">
    <property type="entry name" value="DUF4952"/>
    <property type="match status" value="1"/>
</dbReference>
<comment type="caution">
    <text evidence="2">The sequence shown here is derived from an EMBL/GenBank/DDBJ whole genome shotgun (WGS) entry which is preliminary data.</text>
</comment>
<evidence type="ECO:0000256" key="1">
    <source>
        <dbReference type="SAM" id="SignalP"/>
    </source>
</evidence>
<sequence length="138" mass="15903">MRLHKFLPLLWLLAAGTAKAELACGDLLAKLKHTPGYLVFQGCKQEMALQDQPFVARYRVEGKQARQAEAYLRRSYGLPELKRYCCAWDSTPHFWRDRRTGIGYMLVMASGETQVRTRVAWPQIDHFELKVSAYAQDP</sequence>
<dbReference type="RefSeq" id="WP_065306672.1">
    <property type="nucleotide sequence ID" value="NZ_LOCQ01000044.1"/>
</dbReference>
<dbReference type="STRING" id="1747903.ASR47_101980"/>
<gene>
    <name evidence="2" type="ORF">ASR47_101980</name>
</gene>
<reference evidence="2 3" key="1">
    <citation type="submission" date="2016-04" db="EMBL/GenBank/DDBJ databases">
        <title>Draft genome sequence of Janthinobacterium psychrotolerans sp. nov., isolated from freshwater sediments in Denmark.</title>
        <authorList>
            <person name="Gong X."/>
            <person name="Skrivergaard S."/>
            <person name="Korsgaard B.S."/>
            <person name="Schreiber L."/>
            <person name="Marshall I.P."/>
            <person name="Finster K."/>
            <person name="Schramm A."/>
        </authorList>
    </citation>
    <scope>NUCLEOTIDE SEQUENCE [LARGE SCALE GENOMIC DNA]</scope>
    <source>
        <strain evidence="2 3">S3-2</strain>
    </source>
</reference>
<protein>
    <recommendedName>
        <fullName evidence="4">DUF4952 domain-containing protein</fullName>
    </recommendedName>
</protein>
<evidence type="ECO:0008006" key="4">
    <source>
        <dbReference type="Google" id="ProtNLM"/>
    </source>
</evidence>
<dbReference type="InterPro" id="IPR032537">
    <property type="entry name" value="DUF4952"/>
</dbReference>
<evidence type="ECO:0000313" key="2">
    <source>
        <dbReference type="EMBL" id="OBV40773.1"/>
    </source>
</evidence>
<organism evidence="2 3">
    <name type="scientific">Janthinobacterium psychrotolerans</name>
    <dbReference type="NCBI Taxonomy" id="1747903"/>
    <lineage>
        <taxon>Bacteria</taxon>
        <taxon>Pseudomonadati</taxon>
        <taxon>Pseudomonadota</taxon>
        <taxon>Betaproteobacteria</taxon>
        <taxon>Burkholderiales</taxon>
        <taxon>Oxalobacteraceae</taxon>
        <taxon>Janthinobacterium</taxon>
    </lineage>
</organism>
<dbReference type="EMBL" id="LOCQ01000044">
    <property type="protein sequence ID" value="OBV40773.1"/>
    <property type="molecule type" value="Genomic_DNA"/>
</dbReference>
<accession>A0A1A7C8X9</accession>
<feature type="signal peptide" evidence="1">
    <location>
        <begin position="1"/>
        <end position="20"/>
    </location>
</feature>
<dbReference type="AlphaFoldDB" id="A0A1A7C8X9"/>
<keyword evidence="3" id="KW-1185">Reference proteome</keyword>
<feature type="chain" id="PRO_5008355815" description="DUF4952 domain-containing protein" evidence="1">
    <location>
        <begin position="21"/>
        <end position="138"/>
    </location>
</feature>